<dbReference type="InterPro" id="IPR016162">
    <property type="entry name" value="Ald_DH_N"/>
</dbReference>
<keyword evidence="2" id="KW-0560">Oxidoreductase</keyword>
<dbReference type="InterPro" id="IPR015590">
    <property type="entry name" value="Aldehyde_DH_dom"/>
</dbReference>
<dbReference type="Gene3D" id="3.40.605.10">
    <property type="entry name" value="Aldehyde Dehydrogenase, Chain A, domain 1"/>
    <property type="match status" value="1"/>
</dbReference>
<name>A0A418MXA0_9ACTN</name>
<evidence type="ECO:0000256" key="2">
    <source>
        <dbReference type="ARBA" id="ARBA00023002"/>
    </source>
</evidence>
<accession>A0A418MXA0</accession>
<dbReference type="FunFam" id="3.40.605.10:FF:000007">
    <property type="entry name" value="NAD/NADP-dependent betaine aldehyde dehydrogenase"/>
    <property type="match status" value="1"/>
</dbReference>
<dbReference type="InterPro" id="IPR016161">
    <property type="entry name" value="Ald_DH/histidinol_DH"/>
</dbReference>
<dbReference type="OrthoDB" id="3802174at2"/>
<proteinExistence type="inferred from homology"/>
<sequence length="472" mass="50117">MAYPTLGLHIDGEWIGPEGHQVRPVVDPATGAVLADLPLAGQVDLDRALAAAARGFERWRRTPPQHRGAVLKEAARLLRERAEHIAVTATLEQGKAVRESRVEVAISANLLEWAGEETTRLYGRVLARPGGTRSLVLRQPVGPVAAFAPWNFPIANPARKLASALAAGCSVILKPAEETPGAAIEVLRALVDAGLPPGVAQLVFGVPDQVSRHLLASPVIRKVSFTGSVAVGRHLMRLAADGLLRTTMELGGHAPVLVFADADLEHALDVLVAGKYRNAGQVCVAPTRFYVQEGVLDTFVDGFLARVARLRVGHGLDEQTVMGPVANPRRDESLHQLVTDAQERGATRLTGGRRAGLFWDPVVLTEVPPDARIMVEEPFGPVASISSFRTLDEAIALANRLPYALAAFAWSESARTVLAVGDGVEAGMVGINTDRISGADSPFGGMKHSGHGSEDGPEGIEAYLATKAIHQS</sequence>
<dbReference type="SUPFAM" id="SSF53720">
    <property type="entry name" value="ALDH-like"/>
    <property type="match status" value="1"/>
</dbReference>
<dbReference type="Pfam" id="PF00171">
    <property type="entry name" value="Aldedh"/>
    <property type="match status" value="1"/>
</dbReference>
<evidence type="ECO:0000313" key="5">
    <source>
        <dbReference type="Proteomes" id="UP000283832"/>
    </source>
</evidence>
<reference evidence="4 5" key="1">
    <citation type="submission" date="2018-08" db="EMBL/GenBank/DDBJ databases">
        <title>Jishengella sp. nov., isolated from a root of Azadirachta indica A. Juss. var. siamensis Valenton.</title>
        <authorList>
            <person name="Kuncharoen N."/>
            <person name="Tanasupawat S."/>
            <person name="Kudo T."/>
            <person name="Ohkuma M."/>
        </authorList>
    </citation>
    <scope>NUCLEOTIDE SEQUENCE [LARGE SCALE GENOMIC DNA]</scope>
    <source>
        <strain evidence="4 5">AZ1-13</strain>
    </source>
</reference>
<dbReference type="GO" id="GO:0004777">
    <property type="term" value="F:succinate-semialdehyde dehydrogenase (NAD+) activity"/>
    <property type="evidence" value="ECO:0007669"/>
    <property type="project" value="TreeGrafter"/>
</dbReference>
<dbReference type="PROSITE" id="PS00070">
    <property type="entry name" value="ALDEHYDE_DEHYDR_CYS"/>
    <property type="match status" value="1"/>
</dbReference>
<organism evidence="4 5">
    <name type="scientific">Micromonospora radicis</name>
    <dbReference type="NCBI Taxonomy" id="1894971"/>
    <lineage>
        <taxon>Bacteria</taxon>
        <taxon>Bacillati</taxon>
        <taxon>Actinomycetota</taxon>
        <taxon>Actinomycetes</taxon>
        <taxon>Micromonosporales</taxon>
        <taxon>Micromonosporaceae</taxon>
        <taxon>Micromonospora</taxon>
    </lineage>
</organism>
<gene>
    <name evidence="4" type="ORF">D2L64_10200</name>
</gene>
<dbReference type="InterPro" id="IPR016163">
    <property type="entry name" value="Ald_DH_C"/>
</dbReference>
<dbReference type="RefSeq" id="WP_119574730.1">
    <property type="nucleotide sequence ID" value="NZ_QXEC01000007.1"/>
</dbReference>
<dbReference type="PANTHER" id="PTHR43353:SF5">
    <property type="entry name" value="SUCCINATE-SEMIALDEHYDE DEHYDROGENASE, MITOCHONDRIAL"/>
    <property type="match status" value="1"/>
</dbReference>
<feature type="domain" description="Aldehyde dehydrogenase" evidence="3">
    <location>
        <begin position="14"/>
        <end position="469"/>
    </location>
</feature>
<comment type="similarity">
    <text evidence="1">Belongs to the aldehyde dehydrogenase family.</text>
</comment>
<dbReference type="Gene3D" id="3.40.309.10">
    <property type="entry name" value="Aldehyde Dehydrogenase, Chain A, domain 2"/>
    <property type="match status" value="1"/>
</dbReference>
<dbReference type="InterPro" id="IPR016160">
    <property type="entry name" value="Ald_DH_CS_CYS"/>
</dbReference>
<evidence type="ECO:0000313" key="4">
    <source>
        <dbReference type="EMBL" id="RIV39212.1"/>
    </source>
</evidence>
<dbReference type="GO" id="GO:0009450">
    <property type="term" value="P:gamma-aminobutyric acid catabolic process"/>
    <property type="evidence" value="ECO:0007669"/>
    <property type="project" value="TreeGrafter"/>
</dbReference>
<evidence type="ECO:0000256" key="1">
    <source>
        <dbReference type="ARBA" id="ARBA00009986"/>
    </source>
</evidence>
<dbReference type="AlphaFoldDB" id="A0A418MXA0"/>
<dbReference type="Proteomes" id="UP000283832">
    <property type="component" value="Unassembled WGS sequence"/>
</dbReference>
<dbReference type="PANTHER" id="PTHR43353">
    <property type="entry name" value="SUCCINATE-SEMIALDEHYDE DEHYDROGENASE, MITOCHONDRIAL"/>
    <property type="match status" value="1"/>
</dbReference>
<keyword evidence="5" id="KW-1185">Reference proteome</keyword>
<dbReference type="CDD" id="cd07103">
    <property type="entry name" value="ALDH_F5_SSADH_GabD"/>
    <property type="match status" value="1"/>
</dbReference>
<dbReference type="InterPro" id="IPR050740">
    <property type="entry name" value="Aldehyde_DH_Superfamily"/>
</dbReference>
<protein>
    <submittedName>
        <fullName evidence="4">NAD-dependent succinate-semialdehyde dehydrogenase</fullName>
    </submittedName>
</protein>
<comment type="caution">
    <text evidence="4">The sequence shown here is derived from an EMBL/GenBank/DDBJ whole genome shotgun (WGS) entry which is preliminary data.</text>
</comment>
<evidence type="ECO:0000259" key="3">
    <source>
        <dbReference type="Pfam" id="PF00171"/>
    </source>
</evidence>
<dbReference type="EMBL" id="QXEC01000007">
    <property type="protein sequence ID" value="RIV39212.1"/>
    <property type="molecule type" value="Genomic_DNA"/>
</dbReference>